<sequence length="513" mass="54689">MSGVSLADLVGALRHDVVRVSIDGDAAQAVRGVELLDPQAGEGYGPGQLLLGVGLDVGARDDTESALRAAAESGGVLAVKSSRELPVAFLDRARAAGVTVVSIDERVPWSRIQRLASAVLATRSGGDAEGATSGGDLFSLANSVAGAVGGAVAIMDTGQAIVAYSNLPDQPIDETRRRGILGRRVPEEALPDHLSGEVWRSDSVVRRQREGDLPRLAVVIRAGEEVLGSLWVAFPGPIPECAATLHQGARLAALHMLALRRHLDADQESRNLAFRAALDHPGDEGPDLRLPAVLLGADVPGPGEIHGANLLRVLDLFGLDGRALGHQPALALSNNRIYALLPAAPAGSIPVPALVAHLRDRVEHTLRSEITVVSSRQVQAVAELRGERHDVDTALDHVRDSGEAPSHYTTEQLRAPIVHKRLVNTIRGDALLRIGIGERILGYDRKHSSEFVATLRGYLRHFGDVVAASAELHIHQNTLRQRLRRAQELFDLDLTDPAQRLLLELELTAAAGN</sequence>
<dbReference type="InterPro" id="IPR025736">
    <property type="entry name" value="PucR_C-HTH_dom"/>
</dbReference>
<protein>
    <recommendedName>
        <fullName evidence="1">PucR C-terminal helix-turn-helix domain-containing protein</fullName>
    </recommendedName>
</protein>
<accession>A0A0H3DE36</accession>
<feature type="domain" description="PucR C-terminal helix-turn-helix" evidence="1">
    <location>
        <begin position="452"/>
        <end position="508"/>
    </location>
</feature>
<dbReference type="PANTHER" id="PTHR33744">
    <property type="entry name" value="CARBOHYDRATE DIACID REGULATOR"/>
    <property type="match status" value="1"/>
</dbReference>
<proteinExistence type="predicted"/>
<dbReference type="InterPro" id="IPR042070">
    <property type="entry name" value="PucR_C-HTH_sf"/>
</dbReference>
<dbReference type="Gene3D" id="1.10.10.2840">
    <property type="entry name" value="PucR C-terminal helix-turn-helix domain"/>
    <property type="match status" value="1"/>
</dbReference>
<evidence type="ECO:0000259" key="1">
    <source>
        <dbReference type="Pfam" id="PF13556"/>
    </source>
</evidence>
<dbReference type="OrthoDB" id="3190266at2"/>
<evidence type="ECO:0000313" key="2">
    <source>
        <dbReference type="EMBL" id="ADJ48961.1"/>
    </source>
</evidence>
<gene>
    <name evidence="2" type="ordered locus">AMED_7245</name>
</gene>
<dbReference type="PATRIC" id="fig|749927.5.peg.7533"/>
<name>A0A0H3DE36_AMYMU</name>
<dbReference type="PANTHER" id="PTHR33744:SF17">
    <property type="entry name" value="CONSERVED PROTEIN"/>
    <property type="match status" value="1"/>
</dbReference>
<dbReference type="Pfam" id="PF13556">
    <property type="entry name" value="HTH_30"/>
    <property type="match status" value="1"/>
</dbReference>
<dbReference type="GeneID" id="92874885"/>
<dbReference type="Proteomes" id="UP000000328">
    <property type="component" value="Chromosome"/>
</dbReference>
<reference evidence="2 3" key="1">
    <citation type="journal article" date="2010" name="Cell Res.">
        <title>Complete genome sequence of the rifamycin SV-producing Amycolatopsis mediterranei U32 revealed its genetic characteristics in phylogeny and metabolism.</title>
        <authorList>
            <person name="Zhao W."/>
            <person name="Zhong Y."/>
            <person name="Yuan H."/>
            <person name="Wang J."/>
            <person name="Zheng H."/>
            <person name="Wang Y."/>
            <person name="Cen X."/>
            <person name="Xu F."/>
            <person name="Bai J."/>
            <person name="Han X."/>
            <person name="Lu G."/>
            <person name="Zhu Y."/>
            <person name="Shao Z."/>
            <person name="Yan H."/>
            <person name="Li C."/>
            <person name="Peng N."/>
            <person name="Zhang Z."/>
            <person name="Zhang Y."/>
            <person name="Lin W."/>
            <person name="Fan Y."/>
            <person name="Qin Z."/>
            <person name="Hu Y."/>
            <person name="Zhu B."/>
            <person name="Wang S."/>
            <person name="Ding X."/>
            <person name="Zhao G.P."/>
        </authorList>
    </citation>
    <scope>NUCLEOTIDE SEQUENCE [LARGE SCALE GENOMIC DNA]</scope>
    <source>
        <strain evidence="3">U-32</strain>
    </source>
</reference>
<dbReference type="eggNOG" id="COG2508">
    <property type="taxonomic scope" value="Bacteria"/>
</dbReference>
<evidence type="ECO:0000313" key="3">
    <source>
        <dbReference type="Proteomes" id="UP000000328"/>
    </source>
</evidence>
<dbReference type="EMBL" id="CP002000">
    <property type="protein sequence ID" value="ADJ48961.1"/>
    <property type="molecule type" value="Genomic_DNA"/>
</dbReference>
<organism evidence="2 3">
    <name type="scientific">Amycolatopsis mediterranei (strain U-32)</name>
    <dbReference type="NCBI Taxonomy" id="749927"/>
    <lineage>
        <taxon>Bacteria</taxon>
        <taxon>Bacillati</taxon>
        <taxon>Actinomycetota</taxon>
        <taxon>Actinomycetes</taxon>
        <taxon>Pseudonocardiales</taxon>
        <taxon>Pseudonocardiaceae</taxon>
        <taxon>Amycolatopsis</taxon>
    </lineage>
</organism>
<dbReference type="RefSeq" id="WP_013229006.1">
    <property type="nucleotide sequence ID" value="NC_014318.1"/>
</dbReference>
<dbReference type="InterPro" id="IPR051448">
    <property type="entry name" value="CdaR-like_regulators"/>
</dbReference>
<dbReference type="HOGENOM" id="CLU_017436_7_0_11"/>
<dbReference type="AlphaFoldDB" id="A0A0H3DE36"/>
<dbReference type="KEGG" id="amd:AMED_7245"/>